<name>A0ACB8I189_CITSI</name>
<proteinExistence type="predicted"/>
<accession>A0ACB8I189</accession>
<keyword evidence="2" id="KW-1185">Reference proteome</keyword>
<gene>
    <name evidence="1" type="ORF">KPL71_026471</name>
</gene>
<sequence length="1105" mass="123742">MALNKTLIVLIPKKAHPEVLPDMQPIALCNVLYKIIAKMLANRLKLVLDTVISDPQSAFVPGRAITDNILISAEIMHFLKRKRQGNEGVATLKIDIAKAYDRVEWDFLRAIMLKMGFAAEWVQLIMLCITTCVNYAKFSILFSMNVKEDIVQQICKILGVMATSNHGPYLGLPSHIGRKRSDVFRFVKETVWKKLQGWSMNYLSRAGKEILLKTVAQAVPNFVINIYLLPLELSRYYSHTTFAGATLGHNPSYAWSECGFTSTVLSEHVQSAPVSSLMVSSTRTWDHDILNDIFDDRDKNLILKIPLSERRTADLWYWMHEPKGAYINQNAMVWRGKSNGVQQLLNSAGHFLYQWHTARKHQFLVSQPSNAGHGAVCWETPPGGRLKCNVDVAVFDSKGQIGLGSVIRDSTGAFVAARTNFAIRGVSSQVLTRSNVVLLRAFLSSSIATEAFKENPVSKTYGSEQIQVLEGLEAVRKRPAMYIGSTGPRGLHHLVYEILDNAVDEAQAGYASNIEVALLADNSVSVADNGRGVLHAGGKFGGSSSGYSVSGGLHVFRTSYVYANFTMFPTVFQSVWCYFTGRSLEVTVWRDGMEYHQKYSRGKPVTILTCHVLPVDSKDRQGTRIRFWPDKQAGRIRELAFLNPKLTIALRKEDSDPEKNQYNEYFFAGGLEEYVQWLNTDKKPLHDVVGFRKDVDGITIDLALQWCSDAYSDTMLGYANSIRTIDGGTHIEGVKASLTRTLNSLGKKSKTVKDKDISLSGEHVREGLTCIISVRVPNPEFEGQTKTRLGNPEVRKVVDQSVQEYLTEYLELHPDVLDSILSKSLSALKAALAAKRARDLVRQKSVLRSSSLPGKLADCSSTTPEESEIFIVEGDSAGGSAKQGRDRRFQLKSSIGYKKMDDSRNMFMQAILPLRGKILNVERKDEAAMYKNEEIQNLIRALGLGVKGEDFKKEALRYHKIIILTDADVDGAHIRTLLLTFFYRYQKALFDEGCIYVGVPPLYKVERGKQVQYCYDDAELKKVKSSFPSNALYSIQRFKGLGEMMPVQLWETTLNPEQRMLKQLVIEDAAEANVVFSSLMGARVDTRKELIQNAANLVNLDHLDI</sequence>
<evidence type="ECO:0000313" key="2">
    <source>
        <dbReference type="Proteomes" id="UP000829398"/>
    </source>
</evidence>
<evidence type="ECO:0000313" key="1">
    <source>
        <dbReference type="EMBL" id="KAH9680226.1"/>
    </source>
</evidence>
<organism evidence="1 2">
    <name type="scientific">Citrus sinensis</name>
    <name type="common">Sweet orange</name>
    <name type="synonym">Citrus aurantium var. sinensis</name>
    <dbReference type="NCBI Taxonomy" id="2711"/>
    <lineage>
        <taxon>Eukaryota</taxon>
        <taxon>Viridiplantae</taxon>
        <taxon>Streptophyta</taxon>
        <taxon>Embryophyta</taxon>
        <taxon>Tracheophyta</taxon>
        <taxon>Spermatophyta</taxon>
        <taxon>Magnoliopsida</taxon>
        <taxon>eudicotyledons</taxon>
        <taxon>Gunneridae</taxon>
        <taxon>Pentapetalae</taxon>
        <taxon>rosids</taxon>
        <taxon>malvids</taxon>
        <taxon>Sapindales</taxon>
        <taxon>Rutaceae</taxon>
        <taxon>Aurantioideae</taxon>
        <taxon>Citrus</taxon>
    </lineage>
</organism>
<dbReference type="EMBL" id="CM039178">
    <property type="protein sequence ID" value="KAH9680226.1"/>
    <property type="molecule type" value="Genomic_DNA"/>
</dbReference>
<comment type="caution">
    <text evidence="1">The sequence shown here is derived from an EMBL/GenBank/DDBJ whole genome shotgun (WGS) entry which is preliminary data.</text>
</comment>
<protein>
    <submittedName>
        <fullName evidence="1">DNA gyrase subunit B</fullName>
    </submittedName>
</protein>
<reference evidence="2" key="1">
    <citation type="journal article" date="2023" name="Hortic. Res.">
        <title>A chromosome-level phased genome enabling allele-level studies in sweet orange: a case study on citrus Huanglongbing tolerance.</title>
        <authorList>
            <person name="Wu B."/>
            <person name="Yu Q."/>
            <person name="Deng Z."/>
            <person name="Duan Y."/>
            <person name="Luo F."/>
            <person name="Gmitter F. Jr."/>
        </authorList>
    </citation>
    <scope>NUCLEOTIDE SEQUENCE [LARGE SCALE GENOMIC DNA]</scope>
    <source>
        <strain evidence="2">cv. Valencia</strain>
    </source>
</reference>
<dbReference type="Proteomes" id="UP000829398">
    <property type="component" value="Chromosome 9"/>
</dbReference>